<dbReference type="PANTHER" id="PTHR20935">
    <property type="entry name" value="PHOSPHOGLYCERATE MUTASE-RELATED"/>
    <property type="match status" value="1"/>
</dbReference>
<organism evidence="2 3">
    <name type="scientific">Kribbella sancticallisti</name>
    <dbReference type="NCBI Taxonomy" id="460087"/>
    <lineage>
        <taxon>Bacteria</taxon>
        <taxon>Bacillati</taxon>
        <taxon>Actinomycetota</taxon>
        <taxon>Actinomycetes</taxon>
        <taxon>Propionibacteriales</taxon>
        <taxon>Kribbellaceae</taxon>
        <taxon>Kribbella</taxon>
    </lineage>
</organism>
<name>A0ABN2DYL3_9ACTN</name>
<evidence type="ECO:0000313" key="2">
    <source>
        <dbReference type="EMBL" id="GAA1589149.1"/>
    </source>
</evidence>
<reference evidence="2 3" key="1">
    <citation type="journal article" date="2019" name="Int. J. Syst. Evol. Microbiol.">
        <title>The Global Catalogue of Microorganisms (GCM) 10K type strain sequencing project: providing services to taxonomists for standard genome sequencing and annotation.</title>
        <authorList>
            <consortium name="The Broad Institute Genomics Platform"/>
            <consortium name="The Broad Institute Genome Sequencing Center for Infectious Disease"/>
            <person name="Wu L."/>
            <person name="Ma J."/>
        </authorList>
    </citation>
    <scope>NUCLEOTIDE SEQUENCE [LARGE SCALE GENOMIC DNA]</scope>
    <source>
        <strain evidence="2 3">JCM 14969</strain>
    </source>
</reference>
<proteinExistence type="predicted"/>
<dbReference type="InterPro" id="IPR029033">
    <property type="entry name" value="His_PPase_superfam"/>
</dbReference>
<dbReference type="CDD" id="cd07067">
    <property type="entry name" value="HP_PGM_like"/>
    <property type="match status" value="1"/>
</dbReference>
<sequence length="211" mass="23059">MSFVSTSMMGTAPRYLYLARHGHASVDETELSAAGRRQSVLLGERLREAPLSVIHHGPLPRAAQTAKLVSEQLDGIPVRSSALAGDYVPYLPTKQELPPEIASPTLEHLAQFPLAGSQGLAEAAVAQFTGPVDGNDARHELVITHSFLISWLVRDALDAPRWRWIALNHGNAALTVIRYTPNKPASVLIYNDTAHLPKDLRWTGMSPELHI</sequence>
<accession>A0ABN2DYL3</accession>
<dbReference type="InterPro" id="IPR051021">
    <property type="entry name" value="Mito_Ser/Thr_phosphatase"/>
</dbReference>
<evidence type="ECO:0000313" key="3">
    <source>
        <dbReference type="Proteomes" id="UP001500393"/>
    </source>
</evidence>
<dbReference type="Proteomes" id="UP001500393">
    <property type="component" value="Unassembled WGS sequence"/>
</dbReference>
<comment type="caution">
    <text evidence="2">The sequence shown here is derived from an EMBL/GenBank/DDBJ whole genome shotgun (WGS) entry which is preliminary data.</text>
</comment>
<gene>
    <name evidence="2" type="ORF">GCM10009789_48510</name>
</gene>
<dbReference type="Pfam" id="PF00300">
    <property type="entry name" value="His_Phos_1"/>
    <property type="match status" value="2"/>
</dbReference>
<keyword evidence="1" id="KW-0378">Hydrolase</keyword>
<dbReference type="RefSeq" id="WP_344217632.1">
    <property type="nucleotide sequence ID" value="NZ_BAAAOS010000033.1"/>
</dbReference>
<keyword evidence="3" id="KW-1185">Reference proteome</keyword>
<dbReference type="EMBL" id="BAAAOS010000033">
    <property type="protein sequence ID" value="GAA1589149.1"/>
    <property type="molecule type" value="Genomic_DNA"/>
</dbReference>
<dbReference type="Gene3D" id="3.40.50.1240">
    <property type="entry name" value="Phosphoglycerate mutase-like"/>
    <property type="match status" value="1"/>
</dbReference>
<dbReference type="InterPro" id="IPR013078">
    <property type="entry name" value="His_Pase_superF_clade-1"/>
</dbReference>
<evidence type="ECO:0000256" key="1">
    <source>
        <dbReference type="ARBA" id="ARBA00022801"/>
    </source>
</evidence>
<dbReference type="PANTHER" id="PTHR20935:SF0">
    <property type="entry name" value="SERINE_THREONINE-PROTEIN PHOSPHATASE PGAM5, MITOCHONDRIAL"/>
    <property type="match status" value="1"/>
</dbReference>
<dbReference type="SUPFAM" id="SSF53254">
    <property type="entry name" value="Phosphoglycerate mutase-like"/>
    <property type="match status" value="1"/>
</dbReference>
<protein>
    <submittedName>
        <fullName evidence="2">Histidine phosphatase family protein</fullName>
    </submittedName>
</protein>